<sequence>MEKNDAYCVNPRNVSPRACNGDCLVRPFPPNPARVSFRRFSLPRFGDFVDYDGTFLGCRDSLSARETHQRSTRRGLLSHGRCTFLASSYCSWTFRGKELSAGRLVEGAETNKPMWRMRRSPKSPCLQPTTAPRSKPQEH</sequence>
<gene>
    <name evidence="2" type="ORF">FA13DRAFT_1740063</name>
</gene>
<evidence type="ECO:0000313" key="2">
    <source>
        <dbReference type="EMBL" id="TEB23301.1"/>
    </source>
</evidence>
<evidence type="ECO:0000256" key="1">
    <source>
        <dbReference type="SAM" id="MobiDB-lite"/>
    </source>
</evidence>
<reference evidence="2 3" key="1">
    <citation type="journal article" date="2019" name="Nat. Ecol. Evol.">
        <title>Megaphylogeny resolves global patterns of mushroom evolution.</title>
        <authorList>
            <person name="Varga T."/>
            <person name="Krizsan K."/>
            <person name="Foldi C."/>
            <person name="Dima B."/>
            <person name="Sanchez-Garcia M."/>
            <person name="Sanchez-Ramirez S."/>
            <person name="Szollosi G.J."/>
            <person name="Szarkandi J.G."/>
            <person name="Papp V."/>
            <person name="Albert L."/>
            <person name="Andreopoulos W."/>
            <person name="Angelini C."/>
            <person name="Antonin V."/>
            <person name="Barry K.W."/>
            <person name="Bougher N.L."/>
            <person name="Buchanan P."/>
            <person name="Buyck B."/>
            <person name="Bense V."/>
            <person name="Catcheside P."/>
            <person name="Chovatia M."/>
            <person name="Cooper J."/>
            <person name="Damon W."/>
            <person name="Desjardin D."/>
            <person name="Finy P."/>
            <person name="Geml J."/>
            <person name="Haridas S."/>
            <person name="Hughes K."/>
            <person name="Justo A."/>
            <person name="Karasinski D."/>
            <person name="Kautmanova I."/>
            <person name="Kiss B."/>
            <person name="Kocsube S."/>
            <person name="Kotiranta H."/>
            <person name="LaButti K.M."/>
            <person name="Lechner B.E."/>
            <person name="Liimatainen K."/>
            <person name="Lipzen A."/>
            <person name="Lukacs Z."/>
            <person name="Mihaltcheva S."/>
            <person name="Morgado L.N."/>
            <person name="Niskanen T."/>
            <person name="Noordeloos M.E."/>
            <person name="Ohm R.A."/>
            <person name="Ortiz-Santana B."/>
            <person name="Ovrebo C."/>
            <person name="Racz N."/>
            <person name="Riley R."/>
            <person name="Savchenko A."/>
            <person name="Shiryaev A."/>
            <person name="Soop K."/>
            <person name="Spirin V."/>
            <person name="Szebenyi C."/>
            <person name="Tomsovsky M."/>
            <person name="Tulloss R.E."/>
            <person name="Uehling J."/>
            <person name="Grigoriev I.V."/>
            <person name="Vagvolgyi C."/>
            <person name="Papp T."/>
            <person name="Martin F.M."/>
            <person name="Miettinen O."/>
            <person name="Hibbett D.S."/>
            <person name="Nagy L.G."/>
        </authorList>
    </citation>
    <scope>NUCLEOTIDE SEQUENCE [LARGE SCALE GENOMIC DNA]</scope>
    <source>
        <strain evidence="2 3">FP101781</strain>
    </source>
</reference>
<organism evidence="2 3">
    <name type="scientific">Coprinellus micaceus</name>
    <name type="common">Glistening ink-cap mushroom</name>
    <name type="synonym">Coprinus micaceus</name>
    <dbReference type="NCBI Taxonomy" id="71717"/>
    <lineage>
        <taxon>Eukaryota</taxon>
        <taxon>Fungi</taxon>
        <taxon>Dikarya</taxon>
        <taxon>Basidiomycota</taxon>
        <taxon>Agaricomycotina</taxon>
        <taxon>Agaricomycetes</taxon>
        <taxon>Agaricomycetidae</taxon>
        <taxon>Agaricales</taxon>
        <taxon>Agaricineae</taxon>
        <taxon>Psathyrellaceae</taxon>
        <taxon>Coprinellus</taxon>
    </lineage>
</organism>
<name>A0A4Y7SNM2_COPMI</name>
<evidence type="ECO:0000313" key="3">
    <source>
        <dbReference type="Proteomes" id="UP000298030"/>
    </source>
</evidence>
<feature type="region of interest" description="Disordered" evidence="1">
    <location>
        <begin position="107"/>
        <end position="139"/>
    </location>
</feature>
<dbReference type="AlphaFoldDB" id="A0A4Y7SNM2"/>
<dbReference type="EMBL" id="QPFP01000079">
    <property type="protein sequence ID" value="TEB23301.1"/>
    <property type="molecule type" value="Genomic_DNA"/>
</dbReference>
<dbReference type="Proteomes" id="UP000298030">
    <property type="component" value="Unassembled WGS sequence"/>
</dbReference>
<accession>A0A4Y7SNM2</accession>
<comment type="caution">
    <text evidence="2">The sequence shown here is derived from an EMBL/GenBank/DDBJ whole genome shotgun (WGS) entry which is preliminary data.</text>
</comment>
<keyword evidence="3" id="KW-1185">Reference proteome</keyword>
<proteinExistence type="predicted"/>
<protein>
    <submittedName>
        <fullName evidence="2">Uncharacterized protein</fullName>
    </submittedName>
</protein>